<feature type="domain" description="GAF" evidence="3">
    <location>
        <begin position="107"/>
        <end position="256"/>
    </location>
</feature>
<dbReference type="SMART" id="SM00065">
    <property type="entry name" value="GAF"/>
    <property type="match status" value="1"/>
</dbReference>
<dbReference type="InterPro" id="IPR001932">
    <property type="entry name" value="PPM-type_phosphatase-like_dom"/>
</dbReference>
<dbReference type="Pfam" id="PF01590">
    <property type="entry name" value="GAF"/>
    <property type="match status" value="1"/>
</dbReference>
<feature type="region of interest" description="Disordered" evidence="2">
    <location>
        <begin position="1"/>
        <end position="22"/>
    </location>
</feature>
<evidence type="ECO:0000313" key="6">
    <source>
        <dbReference type="Proteomes" id="UP000178606"/>
    </source>
</evidence>
<evidence type="ECO:0000256" key="1">
    <source>
        <dbReference type="ARBA" id="ARBA00022801"/>
    </source>
</evidence>
<dbReference type="InterPro" id="IPR052016">
    <property type="entry name" value="Bact_Sigma-Reg"/>
</dbReference>
<dbReference type="InterPro" id="IPR029016">
    <property type="entry name" value="GAF-like_dom_sf"/>
</dbReference>
<dbReference type="SMART" id="SM00331">
    <property type="entry name" value="PP2C_SIG"/>
    <property type="match status" value="1"/>
</dbReference>
<evidence type="ECO:0000259" key="3">
    <source>
        <dbReference type="SMART" id="SM00065"/>
    </source>
</evidence>
<evidence type="ECO:0000313" key="5">
    <source>
        <dbReference type="EMBL" id="OGG45634.1"/>
    </source>
</evidence>
<organism evidence="5 6">
    <name type="scientific">Handelsmanbacteria sp. (strain RIFCSPLOWO2_12_FULL_64_10)</name>
    <dbReference type="NCBI Taxonomy" id="1817868"/>
    <lineage>
        <taxon>Bacteria</taxon>
        <taxon>Candidatus Handelsmaniibacteriota</taxon>
    </lineage>
</organism>
<dbReference type="AlphaFoldDB" id="A0A1F6C8Y9"/>
<dbReference type="GO" id="GO:0016791">
    <property type="term" value="F:phosphatase activity"/>
    <property type="evidence" value="ECO:0007669"/>
    <property type="project" value="TreeGrafter"/>
</dbReference>
<reference evidence="5 6" key="1">
    <citation type="journal article" date="2016" name="Nat. Commun.">
        <title>Thousands of microbial genomes shed light on interconnected biogeochemical processes in an aquifer system.</title>
        <authorList>
            <person name="Anantharaman K."/>
            <person name="Brown C.T."/>
            <person name="Hug L.A."/>
            <person name="Sharon I."/>
            <person name="Castelle C.J."/>
            <person name="Probst A.J."/>
            <person name="Thomas B.C."/>
            <person name="Singh A."/>
            <person name="Wilkins M.J."/>
            <person name="Karaoz U."/>
            <person name="Brodie E.L."/>
            <person name="Williams K.H."/>
            <person name="Hubbard S.S."/>
            <person name="Banfield J.F."/>
        </authorList>
    </citation>
    <scope>NUCLEOTIDE SEQUENCE [LARGE SCALE GENOMIC DNA]</scope>
    <source>
        <strain evidence="6">RIFCSPLOWO2_12_FULL_64_10</strain>
    </source>
</reference>
<feature type="domain" description="PPM-type phosphatase" evidence="4">
    <location>
        <begin position="283"/>
        <end position="438"/>
    </location>
</feature>
<dbReference type="SUPFAM" id="SSF55781">
    <property type="entry name" value="GAF domain-like"/>
    <property type="match status" value="1"/>
</dbReference>
<name>A0A1F6C8Y9_HANXR</name>
<accession>A0A1F6C8Y9</accession>
<gene>
    <name evidence="5" type="ORF">A3F84_28850</name>
</gene>
<evidence type="ECO:0000259" key="4">
    <source>
        <dbReference type="SMART" id="SM00331"/>
    </source>
</evidence>
<evidence type="ECO:0008006" key="7">
    <source>
        <dbReference type="Google" id="ProtNLM"/>
    </source>
</evidence>
<dbReference type="InterPro" id="IPR036457">
    <property type="entry name" value="PPM-type-like_dom_sf"/>
</dbReference>
<dbReference type="Proteomes" id="UP000178606">
    <property type="component" value="Unassembled WGS sequence"/>
</dbReference>
<keyword evidence="1" id="KW-0378">Hydrolase</keyword>
<dbReference type="Pfam" id="PF07228">
    <property type="entry name" value="SpoIIE"/>
    <property type="match status" value="1"/>
</dbReference>
<evidence type="ECO:0000256" key="2">
    <source>
        <dbReference type="SAM" id="MobiDB-lite"/>
    </source>
</evidence>
<dbReference type="Gene3D" id="3.60.40.10">
    <property type="entry name" value="PPM-type phosphatase domain"/>
    <property type="match status" value="1"/>
</dbReference>
<proteinExistence type="predicted"/>
<feature type="non-terminal residue" evidence="5">
    <location>
        <position position="438"/>
    </location>
</feature>
<comment type="caution">
    <text evidence="5">The sequence shown here is derived from an EMBL/GenBank/DDBJ whole genome shotgun (WGS) entry which is preliminary data.</text>
</comment>
<feature type="compositionally biased region" description="Basic and acidic residues" evidence="2">
    <location>
        <begin position="8"/>
        <end position="22"/>
    </location>
</feature>
<dbReference type="Gene3D" id="3.30.450.40">
    <property type="match status" value="1"/>
</dbReference>
<dbReference type="EMBL" id="MFKF01000369">
    <property type="protein sequence ID" value="OGG45634.1"/>
    <property type="molecule type" value="Genomic_DNA"/>
</dbReference>
<sequence>MSAPNARSDPDRRAAPDRRTEDSFTIAGFQQLIRTPEDLAYLAEMIDSRRNAPKSDDRGLRWVLSKDRATGERRLMRDRRRLEDRRRRGAAMSALLSAGTLINSSLEFGEVIASAMEALSQVIRAEASSIILLDPATDELIITEATGPKADAVRGLRFRKGHGIAGWVLDNDQSLIVHDVRSDARWFEGIDLSADFETRSIICAPLRARDRLLGVVELLNKEGGQRFDEWDLSLLQVFANQVGIAVENARLHREALERRRIETELALAVRIQRGLLPETLPQPDGYEIAGMSVACEEVAGDYYDAIPLGDGRLGLAIADVSGKGIPAALLMSSVRTALHAEARSDLPLPEILSQMNTLLYREGSGMFATCVYGVLDLGTRRLRAVNAGHNFPFLLRADGTCEKLPSTGVPLGLLPAGLMPFTDQEALLRRGDALVLYT</sequence>
<dbReference type="InterPro" id="IPR003018">
    <property type="entry name" value="GAF"/>
</dbReference>
<dbReference type="PANTHER" id="PTHR43156:SF2">
    <property type="entry name" value="STAGE II SPORULATION PROTEIN E"/>
    <property type="match status" value="1"/>
</dbReference>
<protein>
    <recommendedName>
        <fullName evidence="7">GAF domain-containing protein</fullName>
    </recommendedName>
</protein>
<dbReference type="PANTHER" id="PTHR43156">
    <property type="entry name" value="STAGE II SPORULATION PROTEIN E-RELATED"/>
    <property type="match status" value="1"/>
</dbReference>